<gene>
    <name evidence="1" type="ORF">A2209_04135</name>
</gene>
<dbReference type="EMBL" id="MGBG01000013">
    <property type="protein sequence ID" value="OGK64863.1"/>
    <property type="molecule type" value="Genomic_DNA"/>
</dbReference>
<sequence length="256" mass="28785">MNSNTVFLLDLDDTLFNTEQYKTDLFNKIGHVINPTGVAAQGGAEIAAIYNLYRQNNPVYNPNEFAQFLSSTFGYEAEIRDCFETDYTQYVLPEAAELVKQLAKQGRVIIWTAGSYPDQAAKLTKSGLLLPGKNNSNIVDASVLTQDVNPLFRPAPIAIVDSRKEQEPREQLKFFLENLPENEIVVIDNQAGLIKQVVEMNNSRLKGVWVDQGEQKDKESAQELRTNLPPQVESFASTAEFKQYLTKETFTPEQKG</sequence>
<name>A0A1F7KAJ1_9BACT</name>
<dbReference type="Gene3D" id="1.10.150.520">
    <property type="match status" value="1"/>
</dbReference>
<proteinExistence type="predicted"/>
<dbReference type="InterPro" id="IPR023214">
    <property type="entry name" value="HAD_sf"/>
</dbReference>
<comment type="caution">
    <text evidence="1">The sequence shown here is derived from an EMBL/GenBank/DDBJ whole genome shotgun (WGS) entry which is preliminary data.</text>
</comment>
<dbReference type="Pfam" id="PF00702">
    <property type="entry name" value="Hydrolase"/>
    <property type="match status" value="1"/>
</dbReference>
<evidence type="ECO:0000313" key="2">
    <source>
        <dbReference type="Proteomes" id="UP000178450"/>
    </source>
</evidence>
<organism evidence="1 2">
    <name type="scientific">Candidatus Roizmanbacteria bacterium RIFOXYA1_FULL_41_12</name>
    <dbReference type="NCBI Taxonomy" id="1802082"/>
    <lineage>
        <taxon>Bacteria</taxon>
        <taxon>Candidatus Roizmaniibacteriota</taxon>
    </lineage>
</organism>
<accession>A0A1F7KAJ1</accession>
<dbReference type="Gene3D" id="3.40.50.1000">
    <property type="entry name" value="HAD superfamily/HAD-like"/>
    <property type="match status" value="2"/>
</dbReference>
<dbReference type="InterPro" id="IPR036412">
    <property type="entry name" value="HAD-like_sf"/>
</dbReference>
<dbReference type="SUPFAM" id="SSF56784">
    <property type="entry name" value="HAD-like"/>
    <property type="match status" value="1"/>
</dbReference>
<reference evidence="1 2" key="1">
    <citation type="journal article" date="2016" name="Nat. Commun.">
        <title>Thousands of microbial genomes shed light on interconnected biogeochemical processes in an aquifer system.</title>
        <authorList>
            <person name="Anantharaman K."/>
            <person name="Brown C.T."/>
            <person name="Hug L.A."/>
            <person name="Sharon I."/>
            <person name="Castelle C.J."/>
            <person name="Probst A.J."/>
            <person name="Thomas B.C."/>
            <person name="Singh A."/>
            <person name="Wilkins M.J."/>
            <person name="Karaoz U."/>
            <person name="Brodie E.L."/>
            <person name="Williams K.H."/>
            <person name="Hubbard S.S."/>
            <person name="Banfield J.F."/>
        </authorList>
    </citation>
    <scope>NUCLEOTIDE SEQUENCE [LARGE SCALE GENOMIC DNA]</scope>
</reference>
<dbReference type="Proteomes" id="UP000178450">
    <property type="component" value="Unassembled WGS sequence"/>
</dbReference>
<protein>
    <submittedName>
        <fullName evidence="1">Uncharacterized protein</fullName>
    </submittedName>
</protein>
<evidence type="ECO:0000313" key="1">
    <source>
        <dbReference type="EMBL" id="OGK64863.1"/>
    </source>
</evidence>
<dbReference type="AlphaFoldDB" id="A0A1F7KAJ1"/>